<protein>
    <submittedName>
        <fullName evidence="2">Uncharacterized protein</fullName>
    </submittedName>
</protein>
<reference evidence="2 3" key="1">
    <citation type="journal article" date="2014" name="BMC Genomics">
        <title>Genome sequencing of four Aureobasidium pullulans varieties: biotechnological potential, stress tolerance, and description of new species.</title>
        <authorList>
            <person name="Gostin Ar C."/>
            <person name="Ohm R.A."/>
            <person name="Kogej T."/>
            <person name="Sonjak S."/>
            <person name="Turk M."/>
            <person name="Zajc J."/>
            <person name="Zalar P."/>
            <person name="Grube M."/>
            <person name="Sun H."/>
            <person name="Han J."/>
            <person name="Sharma A."/>
            <person name="Chiniquy J."/>
            <person name="Ngan C.Y."/>
            <person name="Lipzen A."/>
            <person name="Barry K."/>
            <person name="Grigoriev I.V."/>
            <person name="Gunde-Cimerman N."/>
        </authorList>
    </citation>
    <scope>NUCLEOTIDE SEQUENCE [LARGE SCALE GENOMIC DNA]</scope>
    <source>
        <strain evidence="2 3">EXF-2481</strain>
    </source>
</reference>
<name>A0A074Z0B3_AURSE</name>
<keyword evidence="1" id="KW-0812">Transmembrane</keyword>
<evidence type="ECO:0000256" key="1">
    <source>
        <dbReference type="SAM" id="Phobius"/>
    </source>
</evidence>
<accession>A0A074Z0B3</accession>
<dbReference type="Proteomes" id="UP000030641">
    <property type="component" value="Unassembled WGS sequence"/>
</dbReference>
<feature type="transmembrane region" description="Helical" evidence="1">
    <location>
        <begin position="6"/>
        <end position="24"/>
    </location>
</feature>
<dbReference type="HOGENOM" id="CLU_2426660_0_0_1"/>
<proteinExistence type="predicted"/>
<organism evidence="2 3">
    <name type="scientific">Aureobasidium subglaciale (strain EXF-2481)</name>
    <name type="common">Aureobasidium pullulans var. subglaciale</name>
    <dbReference type="NCBI Taxonomy" id="1043005"/>
    <lineage>
        <taxon>Eukaryota</taxon>
        <taxon>Fungi</taxon>
        <taxon>Dikarya</taxon>
        <taxon>Ascomycota</taxon>
        <taxon>Pezizomycotina</taxon>
        <taxon>Dothideomycetes</taxon>
        <taxon>Dothideomycetidae</taxon>
        <taxon>Dothideales</taxon>
        <taxon>Saccotheciaceae</taxon>
        <taxon>Aureobasidium</taxon>
    </lineage>
</organism>
<sequence length="91" mass="10696">MDWLVSMSFISFLLPWLYALYLYITRPGHHVKKISLVLSSKVMVSPSEARPRTRSRRTPSICLFDISFVPWYFCCQPKLGHRPLCCHRPLL</sequence>
<dbReference type="GeneID" id="25362439"/>
<keyword evidence="1" id="KW-0472">Membrane</keyword>
<keyword evidence="1" id="KW-1133">Transmembrane helix</keyword>
<keyword evidence="3" id="KW-1185">Reference proteome</keyword>
<dbReference type="AlphaFoldDB" id="A0A074Z0B3"/>
<dbReference type="RefSeq" id="XP_013348470.1">
    <property type="nucleotide sequence ID" value="XM_013493016.1"/>
</dbReference>
<evidence type="ECO:0000313" key="2">
    <source>
        <dbReference type="EMBL" id="KEQ99817.1"/>
    </source>
</evidence>
<evidence type="ECO:0000313" key="3">
    <source>
        <dbReference type="Proteomes" id="UP000030641"/>
    </source>
</evidence>
<gene>
    <name evidence="2" type="ORF">AUEXF2481DRAFT_198695</name>
</gene>
<dbReference type="InParanoid" id="A0A074Z0B3"/>
<dbReference type="EMBL" id="KL584750">
    <property type="protein sequence ID" value="KEQ99817.1"/>
    <property type="molecule type" value="Genomic_DNA"/>
</dbReference>